<dbReference type="PANTHER" id="PTHR40459">
    <property type="entry name" value="CONSERVED HYPOTHETICAL ALANINE AND LEUCINE RICH PROTEIN"/>
    <property type="match status" value="1"/>
</dbReference>
<proteinExistence type="predicted"/>
<sequence length="289" mass="29314">MSTLAIVGGGRLGQTFGRLAHVAGWQVEAVVNRDADHARAAAYFCSARQALTDVAALPAVSLLLLAVPDTAIADVAARLAEAGGVASGTVVFHASGALDATVLGALKCRTPHLASLHPAYAFADPVQASAHFAGTLCALEGEAMACTTLEGFCRDLGGVPFALAPGSKAAYHAALSVASNFLVTLRYWATALAGRAGVQPGLAEALVGTLMRQTLANTDALGTAAALTGPIVRGDASTVSRHLEVLQGDEAAAYRALGALTVDLAGARLNGTTRTALLEALYPRKSGPY</sequence>
<feature type="domain" description="DUF2520" evidence="2">
    <location>
        <begin position="136"/>
        <end position="259"/>
    </location>
</feature>
<evidence type="ECO:0000259" key="1">
    <source>
        <dbReference type="Pfam" id="PF10727"/>
    </source>
</evidence>
<dbReference type="InterPro" id="IPR037108">
    <property type="entry name" value="TM1727-like_C_sf"/>
</dbReference>
<dbReference type="RefSeq" id="WP_055433075.1">
    <property type="nucleotide sequence ID" value="NZ_CYHA01000001.1"/>
</dbReference>
<dbReference type="STRING" id="375574.GCA_001418035_00077"/>
<gene>
    <name evidence="3" type="ORF">Ga0061063_0277</name>
</gene>
<name>A0A0K6GRT3_9NEIS</name>
<dbReference type="SUPFAM" id="SSF48179">
    <property type="entry name" value="6-phosphogluconate dehydrogenase C-terminal domain-like"/>
    <property type="match status" value="1"/>
</dbReference>
<dbReference type="SUPFAM" id="SSF51735">
    <property type="entry name" value="NAD(P)-binding Rossmann-fold domains"/>
    <property type="match status" value="1"/>
</dbReference>
<organism evidence="3 4">
    <name type="scientific">Gulbenkiania indica</name>
    <dbReference type="NCBI Taxonomy" id="375574"/>
    <lineage>
        <taxon>Bacteria</taxon>
        <taxon>Pseudomonadati</taxon>
        <taxon>Pseudomonadota</taxon>
        <taxon>Betaproteobacteria</taxon>
        <taxon>Neisseriales</taxon>
        <taxon>Chromobacteriaceae</taxon>
        <taxon>Gulbenkiania</taxon>
    </lineage>
</organism>
<dbReference type="InterPro" id="IPR019665">
    <property type="entry name" value="OxRdtase/DH_put_Rossmann_dom"/>
</dbReference>
<evidence type="ECO:0000313" key="4">
    <source>
        <dbReference type="Proteomes" id="UP000243535"/>
    </source>
</evidence>
<dbReference type="InterPro" id="IPR018931">
    <property type="entry name" value="DUF2520"/>
</dbReference>
<protein>
    <submittedName>
        <fullName evidence="3">Predicted oxidoreductase, contains short-chain dehydrogenase (SDR) and DUF2520 domains</fullName>
    </submittedName>
</protein>
<dbReference type="EMBL" id="CYHA01000001">
    <property type="protein sequence ID" value="CUA81435.1"/>
    <property type="molecule type" value="Genomic_DNA"/>
</dbReference>
<dbReference type="OrthoDB" id="8650434at2"/>
<dbReference type="Gene3D" id="3.40.50.720">
    <property type="entry name" value="NAD(P)-binding Rossmann-like Domain"/>
    <property type="match status" value="1"/>
</dbReference>
<dbReference type="Pfam" id="PF10727">
    <property type="entry name" value="Rossmann-like"/>
    <property type="match status" value="1"/>
</dbReference>
<evidence type="ECO:0000259" key="2">
    <source>
        <dbReference type="Pfam" id="PF10728"/>
    </source>
</evidence>
<dbReference type="InterPro" id="IPR036291">
    <property type="entry name" value="NAD(P)-bd_dom_sf"/>
</dbReference>
<feature type="domain" description="Putative oxidoreductase/dehydrogenase Rossmann-like" evidence="1">
    <location>
        <begin position="5"/>
        <end position="110"/>
    </location>
</feature>
<dbReference type="Proteomes" id="UP000243535">
    <property type="component" value="Unassembled WGS sequence"/>
</dbReference>
<dbReference type="AlphaFoldDB" id="A0A0K6GRT3"/>
<dbReference type="Gene3D" id="1.10.1040.20">
    <property type="entry name" value="ProC-like, C-terminal domain"/>
    <property type="match status" value="1"/>
</dbReference>
<dbReference type="InterPro" id="IPR008927">
    <property type="entry name" value="6-PGluconate_DH-like_C_sf"/>
</dbReference>
<accession>A0A0K6GRT3</accession>
<evidence type="ECO:0000313" key="3">
    <source>
        <dbReference type="EMBL" id="CUA81435.1"/>
    </source>
</evidence>
<keyword evidence="4" id="KW-1185">Reference proteome</keyword>
<reference evidence="4" key="1">
    <citation type="submission" date="2015-08" db="EMBL/GenBank/DDBJ databases">
        <authorList>
            <person name="Varghese N."/>
        </authorList>
    </citation>
    <scope>NUCLEOTIDE SEQUENCE [LARGE SCALE GENOMIC DNA]</scope>
    <source>
        <strain evidence="4">DSM 17901</strain>
    </source>
</reference>
<dbReference type="PANTHER" id="PTHR40459:SF1">
    <property type="entry name" value="CONSERVED HYPOTHETICAL ALANINE AND LEUCINE RICH PROTEIN"/>
    <property type="match status" value="1"/>
</dbReference>
<dbReference type="Pfam" id="PF10728">
    <property type="entry name" value="DUF2520"/>
    <property type="match status" value="1"/>
</dbReference>